<protein>
    <submittedName>
        <fullName evidence="9">MFS transporter</fullName>
    </submittedName>
</protein>
<evidence type="ECO:0000259" key="8">
    <source>
        <dbReference type="PROSITE" id="PS50850"/>
    </source>
</evidence>
<keyword evidence="2" id="KW-0813">Transport</keyword>
<dbReference type="InterPro" id="IPR011701">
    <property type="entry name" value="MFS"/>
</dbReference>
<keyword evidence="4 7" id="KW-0812">Transmembrane</keyword>
<keyword evidence="10" id="KW-1185">Reference proteome</keyword>
<feature type="transmembrane region" description="Helical" evidence="7">
    <location>
        <begin position="47"/>
        <end position="68"/>
    </location>
</feature>
<feature type="transmembrane region" description="Helical" evidence="7">
    <location>
        <begin position="298"/>
        <end position="320"/>
    </location>
</feature>
<accession>A0ABW2RH86</accession>
<feature type="domain" description="Major facilitator superfamily (MFS) profile" evidence="8">
    <location>
        <begin position="9"/>
        <end position="386"/>
    </location>
</feature>
<feature type="transmembrane region" description="Helical" evidence="7">
    <location>
        <begin position="273"/>
        <end position="292"/>
    </location>
</feature>
<evidence type="ECO:0000256" key="4">
    <source>
        <dbReference type="ARBA" id="ARBA00022692"/>
    </source>
</evidence>
<reference evidence="10" key="1">
    <citation type="journal article" date="2019" name="Int. J. Syst. Evol. Microbiol.">
        <title>The Global Catalogue of Microorganisms (GCM) 10K type strain sequencing project: providing services to taxonomists for standard genome sequencing and annotation.</title>
        <authorList>
            <consortium name="The Broad Institute Genomics Platform"/>
            <consortium name="The Broad Institute Genome Sequencing Center for Infectious Disease"/>
            <person name="Wu L."/>
            <person name="Ma J."/>
        </authorList>
    </citation>
    <scope>NUCLEOTIDE SEQUENCE [LARGE SCALE GENOMIC DNA]</scope>
    <source>
        <strain evidence="10">CGMCC 1.12942</strain>
    </source>
</reference>
<feature type="transmembrane region" description="Helical" evidence="7">
    <location>
        <begin position="12"/>
        <end position="35"/>
    </location>
</feature>
<evidence type="ECO:0000256" key="6">
    <source>
        <dbReference type="ARBA" id="ARBA00023136"/>
    </source>
</evidence>
<dbReference type="CDD" id="cd17477">
    <property type="entry name" value="MFS_YcaD_like"/>
    <property type="match status" value="1"/>
</dbReference>
<feature type="transmembrane region" description="Helical" evidence="7">
    <location>
        <begin position="75"/>
        <end position="97"/>
    </location>
</feature>
<gene>
    <name evidence="9" type="ORF">ACFQNG_04300</name>
</gene>
<evidence type="ECO:0000313" key="10">
    <source>
        <dbReference type="Proteomes" id="UP001596500"/>
    </source>
</evidence>
<dbReference type="InterPro" id="IPR047200">
    <property type="entry name" value="MFS_YcaD-like"/>
</dbReference>
<feature type="transmembrane region" description="Helical" evidence="7">
    <location>
        <begin position="241"/>
        <end position="261"/>
    </location>
</feature>
<dbReference type="Pfam" id="PF07690">
    <property type="entry name" value="MFS_1"/>
    <property type="match status" value="1"/>
</dbReference>
<evidence type="ECO:0000256" key="1">
    <source>
        <dbReference type="ARBA" id="ARBA00004651"/>
    </source>
</evidence>
<evidence type="ECO:0000256" key="7">
    <source>
        <dbReference type="SAM" id="Phobius"/>
    </source>
</evidence>
<keyword evidence="3" id="KW-1003">Cell membrane</keyword>
<proteinExistence type="predicted"/>
<evidence type="ECO:0000256" key="3">
    <source>
        <dbReference type="ARBA" id="ARBA00022475"/>
    </source>
</evidence>
<dbReference type="SUPFAM" id="SSF103473">
    <property type="entry name" value="MFS general substrate transporter"/>
    <property type="match status" value="1"/>
</dbReference>
<name>A0ABW2RH86_9BACL</name>
<sequence length="399" mass="42822">MSQSWSKKRFYILVLVVCITGASQGLLIPLLTTLLEEQGVSPDVNGLSATALYVGILIASPLSASLVGRYGYKKMVLFGLFITTLAVALLPFFSGIWEWSVLRFIVGIGDSLLHYATQLWITTTALESERGKRISQYGFAYGLGFGMGPLGLNLLVFGENAPLWTMLGLLVVTLCLALQLQEEASPVTDQQRESKATKHQVATVYRVGLVALCPALLYGFLEAALAGNFPVIGLREGISKSWISVLISAFVWGSLVFQIPLGILGDKIGRKRLLMAVCSIGAVGMFLIPFLMSNVWALFIAFSLIGGMIGSIFSMGLAFLADLLPARHLPTANVIASVHFSLGSMLGPYLGGLSIKVWGGHVLFYLIAGALASFVLLALTYRSAVVAEPSLPVQEKQIG</sequence>
<keyword evidence="6 7" id="KW-0472">Membrane</keyword>
<feature type="transmembrane region" description="Helical" evidence="7">
    <location>
        <begin position="138"/>
        <end position="157"/>
    </location>
</feature>
<feature type="transmembrane region" description="Helical" evidence="7">
    <location>
        <begin position="362"/>
        <end position="381"/>
    </location>
</feature>
<dbReference type="PANTHER" id="PTHR23521:SF2">
    <property type="entry name" value="TRANSPORTER MFS SUPERFAMILY"/>
    <property type="match status" value="1"/>
</dbReference>
<dbReference type="EMBL" id="JBHTBW010000009">
    <property type="protein sequence ID" value="MFC7440377.1"/>
    <property type="molecule type" value="Genomic_DNA"/>
</dbReference>
<evidence type="ECO:0000313" key="9">
    <source>
        <dbReference type="EMBL" id="MFC7440377.1"/>
    </source>
</evidence>
<evidence type="ECO:0000256" key="2">
    <source>
        <dbReference type="ARBA" id="ARBA00022448"/>
    </source>
</evidence>
<feature type="transmembrane region" description="Helical" evidence="7">
    <location>
        <begin position="201"/>
        <end position="221"/>
    </location>
</feature>
<dbReference type="RefSeq" id="WP_379863622.1">
    <property type="nucleotide sequence ID" value="NZ_JBHTBW010000009.1"/>
</dbReference>
<dbReference type="PROSITE" id="PS50850">
    <property type="entry name" value="MFS"/>
    <property type="match status" value="1"/>
</dbReference>
<dbReference type="InterPro" id="IPR036259">
    <property type="entry name" value="MFS_trans_sf"/>
</dbReference>
<organism evidence="9 10">
    <name type="scientific">Laceyella putida</name>
    <dbReference type="NCBI Taxonomy" id="110101"/>
    <lineage>
        <taxon>Bacteria</taxon>
        <taxon>Bacillati</taxon>
        <taxon>Bacillota</taxon>
        <taxon>Bacilli</taxon>
        <taxon>Bacillales</taxon>
        <taxon>Thermoactinomycetaceae</taxon>
        <taxon>Laceyella</taxon>
    </lineage>
</organism>
<feature type="transmembrane region" description="Helical" evidence="7">
    <location>
        <begin position="332"/>
        <end position="350"/>
    </location>
</feature>
<dbReference type="PANTHER" id="PTHR23521">
    <property type="entry name" value="TRANSPORTER MFS SUPERFAMILY"/>
    <property type="match status" value="1"/>
</dbReference>
<dbReference type="Proteomes" id="UP001596500">
    <property type="component" value="Unassembled WGS sequence"/>
</dbReference>
<dbReference type="Gene3D" id="1.20.1250.20">
    <property type="entry name" value="MFS general substrate transporter like domains"/>
    <property type="match status" value="2"/>
</dbReference>
<comment type="subcellular location">
    <subcellularLocation>
        <location evidence="1">Cell membrane</location>
        <topology evidence="1">Multi-pass membrane protein</topology>
    </subcellularLocation>
</comment>
<evidence type="ECO:0000256" key="5">
    <source>
        <dbReference type="ARBA" id="ARBA00022989"/>
    </source>
</evidence>
<comment type="caution">
    <text evidence="9">The sequence shown here is derived from an EMBL/GenBank/DDBJ whole genome shotgun (WGS) entry which is preliminary data.</text>
</comment>
<keyword evidence="5 7" id="KW-1133">Transmembrane helix</keyword>
<dbReference type="InterPro" id="IPR020846">
    <property type="entry name" value="MFS_dom"/>
</dbReference>